<dbReference type="AlphaFoldDB" id="A0A834TLV5"/>
<dbReference type="EMBL" id="JAAIUW010000007">
    <property type="protein sequence ID" value="KAF7824663.1"/>
    <property type="molecule type" value="Genomic_DNA"/>
</dbReference>
<gene>
    <name evidence="1" type="ORF">G2W53_022807</name>
</gene>
<dbReference type="Proteomes" id="UP000634136">
    <property type="component" value="Unassembled WGS sequence"/>
</dbReference>
<name>A0A834TLV5_9FABA</name>
<evidence type="ECO:0000313" key="2">
    <source>
        <dbReference type="Proteomes" id="UP000634136"/>
    </source>
</evidence>
<accession>A0A834TLV5</accession>
<protein>
    <submittedName>
        <fullName evidence="1">Uncharacterized protein</fullName>
    </submittedName>
</protein>
<sequence length="254" mass="28564">MNEGIDPRNLFWNRLIRVRFLNSEKLEGISPVSSLMDTSKDLRLIMVESSGGISPVRLFICRNRVCRFFKLLKLVGISPDKLHQNLQALELGVALGDLAGEVVPGERELPEFPQLHDLLRQRSGEVVVVHIEYLELRHVERDLAGEVAGEGVVGDVEDSERREFPDLLRKFAGEVVGGDGERGELVQEANLRRNRAEQRNAGDVERDHSEVGVTDDAREFAVRRRGIPVIHCRSRGFGSLHGSFELEENIEVTV</sequence>
<comment type="caution">
    <text evidence="1">The sequence shown here is derived from an EMBL/GenBank/DDBJ whole genome shotgun (WGS) entry which is preliminary data.</text>
</comment>
<reference evidence="1" key="1">
    <citation type="submission" date="2020-09" db="EMBL/GenBank/DDBJ databases">
        <title>Genome-Enabled Discovery of Anthraquinone Biosynthesis in Senna tora.</title>
        <authorList>
            <person name="Kang S.-H."/>
            <person name="Pandey R.P."/>
            <person name="Lee C.-M."/>
            <person name="Sim J.-S."/>
            <person name="Jeong J.-T."/>
            <person name="Choi B.-S."/>
            <person name="Jung M."/>
            <person name="Ginzburg D."/>
            <person name="Zhao K."/>
            <person name="Won S.Y."/>
            <person name="Oh T.-J."/>
            <person name="Yu Y."/>
            <person name="Kim N.-H."/>
            <person name="Lee O.R."/>
            <person name="Lee T.-H."/>
            <person name="Bashyal P."/>
            <person name="Kim T.-S."/>
            <person name="Lee W.-H."/>
            <person name="Kawkins C."/>
            <person name="Kim C.-K."/>
            <person name="Kim J.S."/>
            <person name="Ahn B.O."/>
            <person name="Rhee S.Y."/>
            <person name="Sohng J.K."/>
        </authorList>
    </citation>
    <scope>NUCLEOTIDE SEQUENCE</scope>
    <source>
        <tissue evidence="1">Leaf</tissue>
    </source>
</reference>
<dbReference type="OrthoDB" id="10632573at2759"/>
<evidence type="ECO:0000313" key="1">
    <source>
        <dbReference type="EMBL" id="KAF7824663.1"/>
    </source>
</evidence>
<keyword evidence="2" id="KW-1185">Reference proteome</keyword>
<proteinExistence type="predicted"/>
<organism evidence="1 2">
    <name type="scientific">Senna tora</name>
    <dbReference type="NCBI Taxonomy" id="362788"/>
    <lineage>
        <taxon>Eukaryota</taxon>
        <taxon>Viridiplantae</taxon>
        <taxon>Streptophyta</taxon>
        <taxon>Embryophyta</taxon>
        <taxon>Tracheophyta</taxon>
        <taxon>Spermatophyta</taxon>
        <taxon>Magnoliopsida</taxon>
        <taxon>eudicotyledons</taxon>
        <taxon>Gunneridae</taxon>
        <taxon>Pentapetalae</taxon>
        <taxon>rosids</taxon>
        <taxon>fabids</taxon>
        <taxon>Fabales</taxon>
        <taxon>Fabaceae</taxon>
        <taxon>Caesalpinioideae</taxon>
        <taxon>Cassia clade</taxon>
        <taxon>Senna</taxon>
    </lineage>
</organism>